<evidence type="ECO:0000313" key="3">
    <source>
        <dbReference type="Proteomes" id="UP000054302"/>
    </source>
</evidence>
<dbReference type="Proteomes" id="UP000054302">
    <property type="component" value="Unassembled WGS sequence"/>
</dbReference>
<reference evidence="2 3" key="1">
    <citation type="submission" date="2015-01" db="EMBL/GenBank/DDBJ databases">
        <title>The Genome Sequence of Exophiala mesophila CBS40295.</title>
        <authorList>
            <consortium name="The Broad Institute Genomics Platform"/>
            <person name="Cuomo C."/>
            <person name="de Hoog S."/>
            <person name="Gorbushina A."/>
            <person name="Stielow B."/>
            <person name="Teixiera M."/>
            <person name="Abouelleil A."/>
            <person name="Chapman S.B."/>
            <person name="Priest M."/>
            <person name="Young S.K."/>
            <person name="Wortman J."/>
            <person name="Nusbaum C."/>
            <person name="Birren B."/>
        </authorList>
    </citation>
    <scope>NUCLEOTIDE SEQUENCE [LARGE SCALE GENOMIC DNA]</scope>
    <source>
        <strain evidence="2 3">CBS 40295</strain>
    </source>
</reference>
<proteinExistence type="predicted"/>
<feature type="domain" description="VOC" evidence="1">
    <location>
        <begin position="20"/>
        <end position="143"/>
    </location>
</feature>
<evidence type="ECO:0000259" key="1">
    <source>
        <dbReference type="PROSITE" id="PS51819"/>
    </source>
</evidence>
<dbReference type="PROSITE" id="PS51819">
    <property type="entry name" value="VOC"/>
    <property type="match status" value="1"/>
</dbReference>
<dbReference type="InterPro" id="IPR029068">
    <property type="entry name" value="Glyas_Bleomycin-R_OHBP_Dase"/>
</dbReference>
<dbReference type="OrthoDB" id="5371818at2759"/>
<keyword evidence="3" id="KW-1185">Reference proteome</keyword>
<dbReference type="SUPFAM" id="SSF54593">
    <property type="entry name" value="Glyoxalase/Bleomycin resistance protein/Dihydroxybiphenyl dioxygenase"/>
    <property type="match status" value="1"/>
</dbReference>
<dbReference type="RefSeq" id="XP_016228845.1">
    <property type="nucleotide sequence ID" value="XM_016365196.1"/>
</dbReference>
<dbReference type="Pfam" id="PF00903">
    <property type="entry name" value="Glyoxalase"/>
    <property type="match status" value="1"/>
</dbReference>
<organism evidence="2 3">
    <name type="scientific">Exophiala mesophila</name>
    <name type="common">Black yeast-like fungus</name>
    <dbReference type="NCBI Taxonomy" id="212818"/>
    <lineage>
        <taxon>Eukaryota</taxon>
        <taxon>Fungi</taxon>
        <taxon>Dikarya</taxon>
        <taxon>Ascomycota</taxon>
        <taxon>Pezizomycotina</taxon>
        <taxon>Eurotiomycetes</taxon>
        <taxon>Chaetothyriomycetidae</taxon>
        <taxon>Chaetothyriales</taxon>
        <taxon>Herpotrichiellaceae</taxon>
        <taxon>Exophiala</taxon>
    </lineage>
</organism>
<dbReference type="VEuPathDB" id="FungiDB:PV10_01039"/>
<sequence>MAAGNDTVGKTELVHPSPSAFAHAVLRTTPENYETMIQFYLKLLHAEIVHYTPRLAFLRYDHEHHRIAIANDPNLRPKQKDDPRVEVDHLAYTYSNLTELAQVYTSMKTGANPVLPVWTTNHGPTTSIYYLDPDGNRIECQVDNFDTAEAADAFMKGPLFSMNPIGTDFDAEEWAQSILSKANPDGSEGLTAEDATKIKTRQEIGQRYTLPAHIALSRPTVAAQ</sequence>
<protein>
    <recommendedName>
        <fullName evidence="1">VOC domain-containing protein</fullName>
    </recommendedName>
</protein>
<name>A0A0D1Y995_EXOME</name>
<accession>A0A0D1Y995</accession>
<dbReference type="OMA" id="GITPFRC"/>
<dbReference type="GeneID" id="27318884"/>
<dbReference type="Gene3D" id="3.10.180.10">
    <property type="entry name" value="2,3-Dihydroxybiphenyl 1,2-Dioxygenase, domain 1"/>
    <property type="match status" value="1"/>
</dbReference>
<dbReference type="InterPro" id="IPR004360">
    <property type="entry name" value="Glyas_Fos-R_dOase_dom"/>
</dbReference>
<dbReference type="InterPro" id="IPR037523">
    <property type="entry name" value="VOC_core"/>
</dbReference>
<dbReference type="AlphaFoldDB" id="A0A0D1Y995"/>
<evidence type="ECO:0000313" key="2">
    <source>
        <dbReference type="EMBL" id="KIV97271.1"/>
    </source>
</evidence>
<gene>
    <name evidence="2" type="ORF">PV10_01039</name>
</gene>
<dbReference type="HOGENOM" id="CLU_098384_0_0_1"/>
<dbReference type="EMBL" id="KN847520">
    <property type="protein sequence ID" value="KIV97271.1"/>
    <property type="molecule type" value="Genomic_DNA"/>
</dbReference>